<reference evidence="2 3" key="1">
    <citation type="submission" date="2020-10" db="EMBL/GenBank/DDBJ databases">
        <title>Wide distribution of Phycisphaera-like planctomycetes from WD2101 soil group in peatlands and genome analysis of the first cultivated representative.</title>
        <authorList>
            <person name="Dedysh S.N."/>
            <person name="Beletsky A.V."/>
            <person name="Ivanova A."/>
            <person name="Kulichevskaya I.S."/>
            <person name="Suzina N.E."/>
            <person name="Philippov D.A."/>
            <person name="Rakitin A.L."/>
            <person name="Mardanov A.V."/>
            <person name="Ravin N.V."/>
        </authorList>
    </citation>
    <scope>NUCLEOTIDE SEQUENCE [LARGE SCALE GENOMIC DNA]</scope>
    <source>
        <strain evidence="2 3">M1803</strain>
    </source>
</reference>
<sequence>MSTNTSRIIEVTISPMGETTVQTKGFRGQSCRDASRFVERALGKVVQDRPTAEMYQSQSTAHQVNQNNG</sequence>
<dbReference type="Proteomes" id="UP000593765">
    <property type="component" value="Chromosome"/>
</dbReference>
<dbReference type="InterPro" id="IPR021375">
    <property type="entry name" value="DUF2997"/>
</dbReference>
<evidence type="ECO:0000256" key="1">
    <source>
        <dbReference type="SAM" id="MobiDB-lite"/>
    </source>
</evidence>
<dbReference type="RefSeq" id="WP_206292825.1">
    <property type="nucleotide sequence ID" value="NZ_CP063458.1"/>
</dbReference>
<proteinExistence type="predicted"/>
<feature type="compositionally biased region" description="Polar residues" evidence="1">
    <location>
        <begin position="54"/>
        <end position="69"/>
    </location>
</feature>
<dbReference type="EMBL" id="CP063458">
    <property type="protein sequence ID" value="QOV89766.1"/>
    <property type="molecule type" value="Genomic_DNA"/>
</dbReference>
<dbReference type="KEGG" id="hbs:IPV69_26885"/>
<keyword evidence="3" id="KW-1185">Reference proteome</keyword>
<feature type="region of interest" description="Disordered" evidence="1">
    <location>
        <begin position="48"/>
        <end position="69"/>
    </location>
</feature>
<protein>
    <submittedName>
        <fullName evidence="2">DUF2997 domain-containing protein</fullName>
    </submittedName>
</protein>
<dbReference type="AlphaFoldDB" id="A0A7M2WWC2"/>
<gene>
    <name evidence="2" type="ORF">IPV69_26885</name>
</gene>
<accession>A0A7M2WWC2</accession>
<name>A0A7M2WWC2_9BACT</name>
<organism evidence="2 3">
    <name type="scientific">Humisphaera borealis</name>
    <dbReference type="NCBI Taxonomy" id="2807512"/>
    <lineage>
        <taxon>Bacteria</taxon>
        <taxon>Pseudomonadati</taxon>
        <taxon>Planctomycetota</taxon>
        <taxon>Phycisphaerae</taxon>
        <taxon>Tepidisphaerales</taxon>
        <taxon>Tepidisphaeraceae</taxon>
        <taxon>Humisphaera</taxon>
    </lineage>
</organism>
<dbReference type="Pfam" id="PF11211">
    <property type="entry name" value="DUF2997"/>
    <property type="match status" value="1"/>
</dbReference>
<evidence type="ECO:0000313" key="2">
    <source>
        <dbReference type="EMBL" id="QOV89766.1"/>
    </source>
</evidence>
<evidence type="ECO:0000313" key="3">
    <source>
        <dbReference type="Proteomes" id="UP000593765"/>
    </source>
</evidence>